<dbReference type="GO" id="GO:0009032">
    <property type="term" value="F:thymidine phosphorylase activity"/>
    <property type="evidence" value="ECO:0007669"/>
    <property type="project" value="UniProtKB-EC"/>
</dbReference>
<dbReference type="Proteomes" id="UP001225644">
    <property type="component" value="Unassembled WGS sequence"/>
</dbReference>
<dbReference type="InterPro" id="IPR000053">
    <property type="entry name" value="Thymidine/pyrmidine_PPase"/>
</dbReference>
<dbReference type="Gene3D" id="3.90.1170.30">
    <property type="entry name" value="Pyrimidine nucleoside phosphorylase-like, C-terminal domain"/>
    <property type="match status" value="1"/>
</dbReference>
<evidence type="ECO:0000256" key="8">
    <source>
        <dbReference type="ARBA" id="ARBA00022679"/>
    </source>
</evidence>
<comment type="caution">
    <text evidence="12">The sequence shown here is derived from an EMBL/GenBank/DDBJ whole genome shotgun (WGS) entry which is preliminary data.</text>
</comment>
<reference evidence="12 13" key="1">
    <citation type="submission" date="2023-07" db="EMBL/GenBank/DDBJ databases">
        <title>Genomic Encyclopedia of Type Strains, Phase IV (KMG-IV): sequencing the most valuable type-strain genomes for metagenomic binning, comparative biology and taxonomic classification.</title>
        <authorList>
            <person name="Goeker M."/>
        </authorList>
    </citation>
    <scope>NUCLEOTIDE SEQUENCE [LARGE SCALE GENOMIC DNA]</scope>
    <source>
        <strain evidence="12 13">DSM 12396</strain>
    </source>
</reference>
<dbReference type="Pfam" id="PF00591">
    <property type="entry name" value="Glycos_transf_3"/>
    <property type="match status" value="1"/>
</dbReference>
<dbReference type="InterPro" id="IPR013102">
    <property type="entry name" value="PYNP_C"/>
</dbReference>
<dbReference type="Pfam" id="PF02885">
    <property type="entry name" value="Glycos_trans_3N"/>
    <property type="match status" value="1"/>
</dbReference>
<accession>A0ABU0B1J1</accession>
<dbReference type="Pfam" id="PF07831">
    <property type="entry name" value="PYNP_C"/>
    <property type="match status" value="1"/>
</dbReference>
<proteinExistence type="inferred from homology"/>
<protein>
    <recommendedName>
        <fullName evidence="6">Pyrimidine-nucleoside phosphorylase</fullName>
        <ecNumber evidence="5">2.4.2.2</ecNumber>
    </recommendedName>
</protein>
<dbReference type="SUPFAM" id="SSF54680">
    <property type="entry name" value="Pyrimidine nucleoside phosphorylase C-terminal domain"/>
    <property type="match status" value="1"/>
</dbReference>
<evidence type="ECO:0000313" key="12">
    <source>
        <dbReference type="EMBL" id="MDQ0286603.1"/>
    </source>
</evidence>
<comment type="catalytic activity">
    <reaction evidence="1">
        <text>2'-deoxyuridine + phosphate = 2-deoxy-alpha-D-ribose 1-phosphate + uracil</text>
        <dbReference type="Rhea" id="RHEA:22824"/>
        <dbReference type="ChEBI" id="CHEBI:16450"/>
        <dbReference type="ChEBI" id="CHEBI:17568"/>
        <dbReference type="ChEBI" id="CHEBI:43474"/>
        <dbReference type="ChEBI" id="CHEBI:57259"/>
        <dbReference type="EC" id="2.4.2.2"/>
    </reaction>
</comment>
<evidence type="ECO:0000256" key="4">
    <source>
        <dbReference type="ARBA" id="ARBA00011738"/>
    </source>
</evidence>
<comment type="subunit">
    <text evidence="4">Homodimer.</text>
</comment>
<dbReference type="InterPro" id="IPR036566">
    <property type="entry name" value="PYNP-like_C_sf"/>
</dbReference>
<dbReference type="SUPFAM" id="SSF47648">
    <property type="entry name" value="Nucleoside phosphorylase/phosphoribosyltransferase N-terminal domain"/>
    <property type="match status" value="1"/>
</dbReference>
<evidence type="ECO:0000256" key="1">
    <source>
        <dbReference type="ARBA" id="ARBA00001066"/>
    </source>
</evidence>
<keyword evidence="7 12" id="KW-0328">Glycosyltransferase</keyword>
<dbReference type="PIRSF" id="PIRSF000478">
    <property type="entry name" value="TP_PyNP"/>
    <property type="match status" value="1"/>
</dbReference>
<comment type="catalytic activity">
    <reaction evidence="10">
        <text>thymidine + phosphate = 2-deoxy-alpha-D-ribose 1-phosphate + thymine</text>
        <dbReference type="Rhea" id="RHEA:16037"/>
        <dbReference type="ChEBI" id="CHEBI:17748"/>
        <dbReference type="ChEBI" id="CHEBI:17821"/>
        <dbReference type="ChEBI" id="CHEBI:43474"/>
        <dbReference type="ChEBI" id="CHEBI:57259"/>
        <dbReference type="EC" id="2.4.2.2"/>
    </reaction>
</comment>
<evidence type="ECO:0000313" key="13">
    <source>
        <dbReference type="Proteomes" id="UP001225644"/>
    </source>
</evidence>
<dbReference type="InterPro" id="IPR035902">
    <property type="entry name" value="Nuc_phospho_transferase"/>
</dbReference>
<gene>
    <name evidence="12" type="ORF">J2Z49_001717</name>
</gene>
<organism evidence="12 13">
    <name type="scientific">Desulfofundulus luciae</name>
    <dbReference type="NCBI Taxonomy" id="74702"/>
    <lineage>
        <taxon>Bacteria</taxon>
        <taxon>Bacillati</taxon>
        <taxon>Bacillota</taxon>
        <taxon>Clostridia</taxon>
        <taxon>Eubacteriales</taxon>
        <taxon>Peptococcaceae</taxon>
        <taxon>Desulfofundulus</taxon>
    </lineage>
</organism>
<dbReference type="SMART" id="SM00941">
    <property type="entry name" value="PYNP_C"/>
    <property type="match status" value="1"/>
</dbReference>
<evidence type="ECO:0000256" key="7">
    <source>
        <dbReference type="ARBA" id="ARBA00022676"/>
    </source>
</evidence>
<dbReference type="PANTHER" id="PTHR10515">
    <property type="entry name" value="THYMIDINE PHOSPHORYLASE"/>
    <property type="match status" value="1"/>
</dbReference>
<evidence type="ECO:0000256" key="10">
    <source>
        <dbReference type="ARBA" id="ARBA00048525"/>
    </source>
</evidence>
<dbReference type="InterPro" id="IPR017872">
    <property type="entry name" value="Pyrmidine_PPase_CS"/>
</dbReference>
<sequence length="444" mass="46449">MRMYDIILKKRQGFELTTEEINFFVRGYTAGEIPDYQAAALLMAVFFQGLNYRETADLTLAMASSGDRVDLSGISGCKVDKHSTGGVGDKTTLVLAPLVAAAGVPVAKMSGRGLGHTGGTVDKLESIPGFKVNLAPDDFIRQVREVGVAVVAQTANLVPADKKLYALRDVTATVDSIPLIASSVMSKKIAAGADAIVLDVKAGSGAFMRSVDEASTLARTMVAIGRQAGKRTVAVISDMDQPLGFAVGNALEVREAIATLSGQGPSDLRELCLVLGGHMLVLAGAATDVEEGMNRLAGLLEGGRALDKFREMVKAQGGDPRVADEPDLLPEASYKEQVKAQEDGYVATIHAEKIGRAAMLLGAGRKAKEDTIDPAVGVVLHKKVGNRVKAGDVLATLHVNNPENLATARQLVAGAFIFSPSAPGVRKLIHGVVGLQGVVGQCLS</sequence>
<comment type="catalytic activity">
    <reaction evidence="9">
        <text>uridine + phosphate = alpha-D-ribose 1-phosphate + uracil</text>
        <dbReference type="Rhea" id="RHEA:24388"/>
        <dbReference type="ChEBI" id="CHEBI:16704"/>
        <dbReference type="ChEBI" id="CHEBI:17568"/>
        <dbReference type="ChEBI" id="CHEBI:43474"/>
        <dbReference type="ChEBI" id="CHEBI:57720"/>
        <dbReference type="EC" id="2.4.2.2"/>
    </reaction>
</comment>
<keyword evidence="13" id="KW-1185">Reference proteome</keyword>
<evidence type="ECO:0000256" key="9">
    <source>
        <dbReference type="ARBA" id="ARBA00048453"/>
    </source>
</evidence>
<dbReference type="PANTHER" id="PTHR10515:SF0">
    <property type="entry name" value="THYMIDINE PHOSPHORYLASE"/>
    <property type="match status" value="1"/>
</dbReference>
<dbReference type="NCBIfam" id="NF004747">
    <property type="entry name" value="PRK06078.1"/>
    <property type="match status" value="1"/>
</dbReference>
<evidence type="ECO:0000256" key="2">
    <source>
        <dbReference type="ARBA" id="ARBA00003877"/>
    </source>
</evidence>
<dbReference type="Gene3D" id="1.20.970.10">
    <property type="entry name" value="Transferase, Pyrimidine Nucleoside Phosphorylase, Chain C"/>
    <property type="match status" value="1"/>
</dbReference>
<dbReference type="InterPro" id="IPR018090">
    <property type="entry name" value="Pyrmidine_PPas_bac/euk"/>
</dbReference>
<dbReference type="SUPFAM" id="SSF52418">
    <property type="entry name" value="Nucleoside phosphorylase/phosphoribosyltransferase catalytic domain"/>
    <property type="match status" value="1"/>
</dbReference>
<comment type="similarity">
    <text evidence="3">Belongs to the thymidine/pyrimidine-nucleoside phosphorylase family.</text>
</comment>
<dbReference type="NCBIfam" id="NF004490">
    <property type="entry name" value="PRK05820.1"/>
    <property type="match status" value="1"/>
</dbReference>
<dbReference type="EMBL" id="JAUSUX010000011">
    <property type="protein sequence ID" value="MDQ0286603.1"/>
    <property type="molecule type" value="Genomic_DNA"/>
</dbReference>
<dbReference type="PROSITE" id="PS00647">
    <property type="entry name" value="THYMID_PHOSPHORYLASE"/>
    <property type="match status" value="1"/>
</dbReference>
<feature type="domain" description="Pyrimidine nucleoside phosphorylase C-terminal" evidence="11">
    <location>
        <begin position="345"/>
        <end position="419"/>
    </location>
</feature>
<dbReference type="InterPro" id="IPR000312">
    <property type="entry name" value="Glycosyl_Trfase_fam3"/>
</dbReference>
<evidence type="ECO:0000256" key="3">
    <source>
        <dbReference type="ARBA" id="ARBA00006915"/>
    </source>
</evidence>
<evidence type="ECO:0000259" key="11">
    <source>
        <dbReference type="SMART" id="SM00941"/>
    </source>
</evidence>
<evidence type="ECO:0000256" key="5">
    <source>
        <dbReference type="ARBA" id="ARBA00011889"/>
    </source>
</evidence>
<dbReference type="RefSeq" id="WP_307401995.1">
    <property type="nucleotide sequence ID" value="NZ_JAUSUX010000011.1"/>
</dbReference>
<dbReference type="InterPro" id="IPR017459">
    <property type="entry name" value="Glycosyl_Trfase_fam3_N_dom"/>
</dbReference>
<name>A0ABU0B1J1_9FIRM</name>
<dbReference type="Gene3D" id="3.40.1030.10">
    <property type="entry name" value="Nucleoside phosphorylase/phosphoribosyltransferase catalytic domain"/>
    <property type="match status" value="1"/>
</dbReference>
<dbReference type="InterPro" id="IPR036320">
    <property type="entry name" value="Glycosyl_Trfase_fam3_N_dom_sf"/>
</dbReference>
<keyword evidence="8 12" id="KW-0808">Transferase</keyword>
<dbReference type="NCBIfam" id="TIGR02644">
    <property type="entry name" value="Y_phosphoryl"/>
    <property type="match status" value="1"/>
</dbReference>
<comment type="function">
    <text evidence="2">Catalyzes phosphorolysis of the pyrimidine nucleosides uridine, thymidine and 2'-deoxyuridine with the formation of the corresponding pyrimidine base and ribose-1-phosphate.</text>
</comment>
<evidence type="ECO:0000256" key="6">
    <source>
        <dbReference type="ARBA" id="ARBA00014680"/>
    </source>
</evidence>
<dbReference type="EC" id="2.4.2.2" evidence="5"/>